<evidence type="ECO:0000256" key="7">
    <source>
        <dbReference type="ARBA" id="ARBA00022989"/>
    </source>
</evidence>
<evidence type="ECO:0000256" key="8">
    <source>
        <dbReference type="ARBA" id="ARBA00023136"/>
    </source>
</evidence>
<dbReference type="FunFam" id="1.20.1280.290:FF:000002">
    <property type="entry name" value="Bidirectional sugar transporter SWEET"/>
    <property type="match status" value="1"/>
</dbReference>
<evidence type="ECO:0000256" key="5">
    <source>
        <dbReference type="ARBA" id="ARBA00022692"/>
    </source>
</evidence>
<feature type="transmembrane region" description="Helical" evidence="9">
    <location>
        <begin position="224"/>
        <end position="245"/>
    </location>
</feature>
<accession>A0A314Y5Q3</accession>
<evidence type="ECO:0000256" key="6">
    <source>
        <dbReference type="ARBA" id="ARBA00022737"/>
    </source>
</evidence>
<dbReference type="Pfam" id="PF03083">
    <property type="entry name" value="MtN3_slv"/>
    <property type="match status" value="2"/>
</dbReference>
<keyword evidence="5 9" id="KW-0812">Transmembrane</keyword>
<proteinExistence type="inferred from homology"/>
<dbReference type="PANTHER" id="PTHR10791:SF57">
    <property type="entry name" value="BIDIRECTIONAL SUGAR TRANSPORTER SWEET2A"/>
    <property type="match status" value="1"/>
</dbReference>
<evidence type="ECO:0000313" key="10">
    <source>
        <dbReference type="EMBL" id="PQQ01613.1"/>
    </source>
</evidence>
<gene>
    <name evidence="10" type="ORF">Pyn_33213</name>
</gene>
<dbReference type="Proteomes" id="UP000250321">
    <property type="component" value="Unassembled WGS sequence"/>
</dbReference>
<dbReference type="EMBL" id="PJQY01001545">
    <property type="protein sequence ID" value="PQQ01613.1"/>
    <property type="molecule type" value="Genomic_DNA"/>
</dbReference>
<keyword evidence="7 9" id="KW-1133">Transmembrane helix</keyword>
<feature type="transmembrane region" description="Helical" evidence="9">
    <location>
        <begin position="165"/>
        <end position="189"/>
    </location>
</feature>
<dbReference type="OrthoDB" id="409725at2759"/>
<feature type="transmembrane region" description="Helical" evidence="9">
    <location>
        <begin position="201"/>
        <end position="218"/>
    </location>
</feature>
<keyword evidence="6" id="KW-0677">Repeat</keyword>
<dbReference type="Gene3D" id="1.20.1280.290">
    <property type="match status" value="2"/>
</dbReference>
<evidence type="ECO:0000256" key="9">
    <source>
        <dbReference type="RuleBase" id="RU910715"/>
    </source>
</evidence>
<sequence length="262" mass="29417">MTGASFLVSVQQPALLGISLPSCCLCHHCKLLKKYTGKKWKFMKLCTSPLIIYESFYVYQANIQRIIRNESTEQFSGLPYIYALLNCLICLWYAMPVVKTGIILVATVNSFGAVFQLVYLSIFITYAERATKLRMLGFIGAVAVIFAFVVFVSLGLLEYDERQTFVGYLSVASLISMFASPLFIIKLVIKTRSVEFMPFNLSFATFLMSLSFSAYGIFKEDPFLYIPNGIGTILGLVQLALYSYYSNISGEDSREPLIVSYA</sequence>
<comment type="subcellular location">
    <subcellularLocation>
        <location evidence="1">Endomembrane system</location>
        <topology evidence="1">Multi-pass membrane protein</topology>
    </subcellularLocation>
</comment>
<dbReference type="PANTHER" id="PTHR10791">
    <property type="entry name" value="RAG1-ACTIVATING PROTEIN 1"/>
    <property type="match status" value="1"/>
</dbReference>
<dbReference type="GO" id="GO:0051260">
    <property type="term" value="P:protein homooligomerization"/>
    <property type="evidence" value="ECO:0007669"/>
    <property type="project" value="UniProtKB-ARBA"/>
</dbReference>
<dbReference type="InterPro" id="IPR047664">
    <property type="entry name" value="SWEET"/>
</dbReference>
<keyword evidence="4 9" id="KW-0762">Sugar transport</keyword>
<reference evidence="10 11" key="1">
    <citation type="submission" date="2018-02" db="EMBL/GenBank/DDBJ databases">
        <title>Draft genome of wild Prunus yedoensis var. nudiflora.</title>
        <authorList>
            <person name="Baek S."/>
            <person name="Kim J.-H."/>
            <person name="Choi K."/>
            <person name="Kim G.-B."/>
            <person name="Cho A."/>
            <person name="Jang H."/>
            <person name="Shin C.-H."/>
            <person name="Yu H.-J."/>
            <person name="Mun J.-H."/>
        </authorList>
    </citation>
    <scope>NUCLEOTIDE SEQUENCE [LARGE SCALE GENOMIC DNA]</scope>
    <source>
        <strain evidence="11">cv. Jeju island</strain>
        <tissue evidence="10">Leaf</tissue>
    </source>
</reference>
<comment type="caution">
    <text evidence="9">Lacks conserved residue(s) required for the propagation of feature annotation.</text>
</comment>
<comment type="function">
    <text evidence="9">Mediates both low-affinity uptake and efflux of sugar across the membrane.</text>
</comment>
<evidence type="ECO:0000256" key="2">
    <source>
        <dbReference type="ARBA" id="ARBA00007809"/>
    </source>
</evidence>
<dbReference type="AlphaFoldDB" id="A0A314Y5Q3"/>
<keyword evidence="8 9" id="KW-0472">Membrane</keyword>
<dbReference type="InterPro" id="IPR004316">
    <property type="entry name" value="SWEET_rpt"/>
</dbReference>
<protein>
    <recommendedName>
        <fullName evidence="9">Bidirectional sugar transporter SWEET</fullName>
    </recommendedName>
</protein>
<dbReference type="GO" id="GO:0051119">
    <property type="term" value="F:sugar transmembrane transporter activity"/>
    <property type="evidence" value="ECO:0007669"/>
    <property type="project" value="InterPro"/>
</dbReference>
<evidence type="ECO:0000256" key="4">
    <source>
        <dbReference type="ARBA" id="ARBA00022597"/>
    </source>
</evidence>
<evidence type="ECO:0000313" key="11">
    <source>
        <dbReference type="Proteomes" id="UP000250321"/>
    </source>
</evidence>
<dbReference type="STRING" id="2094558.A0A314Y5Q3"/>
<comment type="caution">
    <text evidence="10">The sequence shown here is derived from an EMBL/GenBank/DDBJ whole genome shotgun (WGS) entry which is preliminary data.</text>
</comment>
<comment type="similarity">
    <text evidence="2 9">Belongs to the SWEET sugar transporter family.</text>
</comment>
<keyword evidence="11" id="KW-1185">Reference proteome</keyword>
<name>A0A314Y5Q3_PRUYE</name>
<feature type="transmembrane region" description="Helical" evidence="9">
    <location>
        <begin position="79"/>
        <end position="95"/>
    </location>
</feature>
<evidence type="ECO:0000256" key="3">
    <source>
        <dbReference type="ARBA" id="ARBA00022448"/>
    </source>
</evidence>
<dbReference type="GO" id="GO:0012505">
    <property type="term" value="C:endomembrane system"/>
    <property type="evidence" value="ECO:0007669"/>
    <property type="project" value="UniProtKB-SubCell"/>
</dbReference>
<keyword evidence="3 9" id="KW-0813">Transport</keyword>
<organism evidence="10 11">
    <name type="scientific">Prunus yedoensis var. nudiflora</name>
    <dbReference type="NCBI Taxonomy" id="2094558"/>
    <lineage>
        <taxon>Eukaryota</taxon>
        <taxon>Viridiplantae</taxon>
        <taxon>Streptophyta</taxon>
        <taxon>Embryophyta</taxon>
        <taxon>Tracheophyta</taxon>
        <taxon>Spermatophyta</taxon>
        <taxon>Magnoliopsida</taxon>
        <taxon>eudicotyledons</taxon>
        <taxon>Gunneridae</taxon>
        <taxon>Pentapetalae</taxon>
        <taxon>rosids</taxon>
        <taxon>fabids</taxon>
        <taxon>Rosales</taxon>
        <taxon>Rosaceae</taxon>
        <taxon>Amygdaloideae</taxon>
        <taxon>Amygdaleae</taxon>
        <taxon>Prunus</taxon>
    </lineage>
</organism>
<feature type="transmembrane region" description="Helical" evidence="9">
    <location>
        <begin position="101"/>
        <end position="124"/>
    </location>
</feature>
<feature type="transmembrane region" description="Helical" evidence="9">
    <location>
        <begin position="136"/>
        <end position="159"/>
    </location>
</feature>
<evidence type="ECO:0000256" key="1">
    <source>
        <dbReference type="ARBA" id="ARBA00004127"/>
    </source>
</evidence>
<dbReference type="GO" id="GO:0016020">
    <property type="term" value="C:membrane"/>
    <property type="evidence" value="ECO:0007669"/>
    <property type="project" value="InterPro"/>
</dbReference>